<feature type="chain" id="PRO_5020224568" evidence="1">
    <location>
        <begin position="26"/>
        <end position="189"/>
    </location>
</feature>
<sequence>MHRIFKLLLLTLLSCLLCSQPLAYAGNIEISHAQIESSDEGYRLAASFNFELSRDLENTLTSGIPLYFVTEVEITRPRWYWFDEKTITGNQTVRISYNVLTRQYRASVNGSFPQNYKDLDDALALVRHPSRWTIAERSALNRGATYNVSVRLRLDTSQLPKPLQFNALNDSDWRLASDWKRMTFKADDK</sequence>
<keyword evidence="1" id="KW-0732">Signal</keyword>
<dbReference type="Proteomes" id="UP000294829">
    <property type="component" value="Unassembled WGS sequence"/>
</dbReference>
<gene>
    <name evidence="2" type="ORF">E2I14_17325</name>
</gene>
<evidence type="ECO:0000313" key="2">
    <source>
        <dbReference type="EMBL" id="TDK61342.1"/>
    </source>
</evidence>
<name>A0A4R5VTG1_9BURK</name>
<protein>
    <submittedName>
        <fullName evidence="2">DUF4390 domain-containing protein</fullName>
    </submittedName>
</protein>
<reference evidence="2 3" key="1">
    <citation type="submission" date="2019-03" db="EMBL/GenBank/DDBJ databases">
        <title>Sapientia aquatica gen. nov., sp. nov., isolated from a crater lake.</title>
        <authorList>
            <person name="Felfoldi T."/>
            <person name="Szabo A."/>
            <person name="Toth E."/>
            <person name="Schumann P."/>
            <person name="Keki Z."/>
            <person name="Marialigeti K."/>
            <person name="Mathe I."/>
        </authorList>
    </citation>
    <scope>NUCLEOTIDE SEQUENCE [LARGE SCALE GENOMIC DNA]</scope>
    <source>
        <strain evidence="2 3">SA-152</strain>
    </source>
</reference>
<comment type="caution">
    <text evidence="2">The sequence shown here is derived from an EMBL/GenBank/DDBJ whole genome shotgun (WGS) entry which is preliminary data.</text>
</comment>
<evidence type="ECO:0000256" key="1">
    <source>
        <dbReference type="SAM" id="SignalP"/>
    </source>
</evidence>
<keyword evidence="3" id="KW-1185">Reference proteome</keyword>
<dbReference type="RefSeq" id="WP_133330860.1">
    <property type="nucleotide sequence ID" value="NZ_SMYL01000013.1"/>
</dbReference>
<accession>A0A4R5VTG1</accession>
<dbReference type="InterPro" id="IPR025500">
    <property type="entry name" value="DUF4390"/>
</dbReference>
<organism evidence="2 3">
    <name type="scientific">Sapientia aquatica</name>
    <dbReference type="NCBI Taxonomy" id="1549640"/>
    <lineage>
        <taxon>Bacteria</taxon>
        <taxon>Pseudomonadati</taxon>
        <taxon>Pseudomonadota</taxon>
        <taxon>Betaproteobacteria</taxon>
        <taxon>Burkholderiales</taxon>
        <taxon>Oxalobacteraceae</taxon>
        <taxon>Sapientia</taxon>
    </lineage>
</organism>
<dbReference type="Pfam" id="PF14334">
    <property type="entry name" value="DUF4390"/>
    <property type="match status" value="1"/>
</dbReference>
<dbReference type="OrthoDB" id="5298153at2"/>
<dbReference type="EMBL" id="SMYL01000013">
    <property type="protein sequence ID" value="TDK61342.1"/>
    <property type="molecule type" value="Genomic_DNA"/>
</dbReference>
<dbReference type="AlphaFoldDB" id="A0A4R5VTG1"/>
<feature type="signal peptide" evidence="1">
    <location>
        <begin position="1"/>
        <end position="25"/>
    </location>
</feature>
<proteinExistence type="predicted"/>
<evidence type="ECO:0000313" key="3">
    <source>
        <dbReference type="Proteomes" id="UP000294829"/>
    </source>
</evidence>